<dbReference type="GO" id="GO:0016746">
    <property type="term" value="F:acyltransferase activity"/>
    <property type="evidence" value="ECO:0007669"/>
    <property type="project" value="UniProtKB-KW"/>
</dbReference>
<evidence type="ECO:0000259" key="2">
    <source>
        <dbReference type="Pfam" id="PF01757"/>
    </source>
</evidence>
<feature type="transmembrane region" description="Helical" evidence="1">
    <location>
        <begin position="289"/>
        <end position="310"/>
    </location>
</feature>
<dbReference type="Pfam" id="PF01757">
    <property type="entry name" value="Acyl_transf_3"/>
    <property type="match status" value="1"/>
</dbReference>
<feature type="transmembrane region" description="Helical" evidence="1">
    <location>
        <begin position="131"/>
        <end position="151"/>
    </location>
</feature>
<feature type="transmembrane region" description="Helical" evidence="1">
    <location>
        <begin position="158"/>
        <end position="176"/>
    </location>
</feature>
<name>A0ABT3FLL4_9BACT</name>
<feature type="transmembrane region" description="Helical" evidence="1">
    <location>
        <begin position="38"/>
        <end position="56"/>
    </location>
</feature>
<reference evidence="3 4" key="1">
    <citation type="submission" date="2022-10" db="EMBL/GenBank/DDBJ databases">
        <title>Luteolibacter flavescens strain MCCC 1K03193, whole genome shotgun sequencing project.</title>
        <authorList>
            <person name="Zhao G."/>
            <person name="Shen L."/>
        </authorList>
    </citation>
    <scope>NUCLEOTIDE SEQUENCE [LARGE SCALE GENOMIC DNA]</scope>
    <source>
        <strain evidence="3 4">MCCC 1K03193</strain>
    </source>
</reference>
<dbReference type="InterPro" id="IPR050879">
    <property type="entry name" value="Acyltransferase_3"/>
</dbReference>
<evidence type="ECO:0000313" key="4">
    <source>
        <dbReference type="Proteomes" id="UP001207930"/>
    </source>
</evidence>
<keyword evidence="3" id="KW-0012">Acyltransferase</keyword>
<dbReference type="RefSeq" id="WP_264500096.1">
    <property type="nucleotide sequence ID" value="NZ_JAPDDS010000002.1"/>
</dbReference>
<accession>A0ABT3FLL4</accession>
<dbReference type="InterPro" id="IPR002656">
    <property type="entry name" value="Acyl_transf_3_dom"/>
</dbReference>
<gene>
    <name evidence="3" type="ORF">OKA04_05300</name>
</gene>
<feature type="transmembrane region" description="Helical" evidence="1">
    <location>
        <begin position="247"/>
        <end position="268"/>
    </location>
</feature>
<protein>
    <submittedName>
        <fullName evidence="3">Acyltransferase</fullName>
    </submittedName>
</protein>
<evidence type="ECO:0000313" key="3">
    <source>
        <dbReference type="EMBL" id="MCW1884136.1"/>
    </source>
</evidence>
<evidence type="ECO:0000256" key="1">
    <source>
        <dbReference type="SAM" id="Phobius"/>
    </source>
</evidence>
<keyword evidence="1" id="KW-0812">Transmembrane</keyword>
<dbReference type="PANTHER" id="PTHR23028">
    <property type="entry name" value="ACETYLTRANSFERASE"/>
    <property type="match status" value="1"/>
</dbReference>
<keyword evidence="1" id="KW-1133">Transmembrane helix</keyword>
<dbReference type="Proteomes" id="UP001207930">
    <property type="component" value="Unassembled WGS sequence"/>
</dbReference>
<feature type="transmembrane region" description="Helical" evidence="1">
    <location>
        <begin position="322"/>
        <end position="346"/>
    </location>
</feature>
<keyword evidence="3" id="KW-0808">Transferase</keyword>
<keyword evidence="4" id="KW-1185">Reference proteome</keyword>
<feature type="transmembrane region" description="Helical" evidence="1">
    <location>
        <begin position="188"/>
        <end position="206"/>
    </location>
</feature>
<organism evidence="3 4">
    <name type="scientific">Luteolibacter flavescens</name>
    <dbReference type="NCBI Taxonomy" id="1859460"/>
    <lineage>
        <taxon>Bacteria</taxon>
        <taxon>Pseudomonadati</taxon>
        <taxon>Verrucomicrobiota</taxon>
        <taxon>Verrucomicrobiia</taxon>
        <taxon>Verrucomicrobiales</taxon>
        <taxon>Verrucomicrobiaceae</taxon>
        <taxon>Luteolibacter</taxon>
    </lineage>
</organism>
<dbReference type="EMBL" id="JAPDDS010000002">
    <property type="protein sequence ID" value="MCW1884136.1"/>
    <property type="molecule type" value="Genomic_DNA"/>
</dbReference>
<keyword evidence="1" id="KW-0472">Membrane</keyword>
<comment type="caution">
    <text evidence="3">The sequence shown here is derived from an EMBL/GenBank/DDBJ whole genome shotgun (WGS) entry which is preliminary data.</text>
</comment>
<proteinExistence type="predicted"/>
<sequence length="360" mass="41250">MSAPRNTQLDGWRAFAVLGVMWLHWAPREWRGALPFEIGLYFFLTLTGFLITRVLLRDRDAGEKLQKPWRKMATRHFLKRRAIRILIPCYAAMAFAWICAAPDMRAHPWVYLTHVSNLHMAYLPDYPSGTAHYWTLAIQMQFYFLWPLLIFFSPRRMLAPLLTGFVMLAPLSRWVLLHHFPEIPHPGAISTCAADYFAVGALLALAMERGMQPGDCRVRIAGWIAFASYVILYCLDEADRSVPGLRHFQQTFVSILFAALISATLHGFTGPLGRILEHPVAQHIGRISYGLYLFHTTVPLALGTVMPILWHPVFEHPTFHGPLLGVRLIFFALASWGVAWLCWRYLEQPLDRFRQPSRAA</sequence>
<feature type="domain" description="Acyltransferase 3" evidence="2">
    <location>
        <begin position="7"/>
        <end position="333"/>
    </location>
</feature>
<dbReference type="PANTHER" id="PTHR23028:SF53">
    <property type="entry name" value="ACYL_TRANSF_3 DOMAIN-CONTAINING PROTEIN"/>
    <property type="match status" value="1"/>
</dbReference>
<feature type="transmembrane region" description="Helical" evidence="1">
    <location>
        <begin position="77"/>
        <end position="98"/>
    </location>
</feature>
<feature type="transmembrane region" description="Helical" evidence="1">
    <location>
        <begin position="218"/>
        <end position="235"/>
    </location>
</feature>